<dbReference type="InterPro" id="IPR001789">
    <property type="entry name" value="Sig_transdc_resp-reg_receiver"/>
</dbReference>
<dbReference type="SMART" id="SM00448">
    <property type="entry name" value="REC"/>
    <property type="match status" value="1"/>
</dbReference>
<comment type="catalytic activity">
    <reaction evidence="2 3">
        <text>[protein]-L-glutamate 5-O-methyl ester + H2O = L-glutamyl-[protein] + methanol + H(+)</text>
        <dbReference type="Rhea" id="RHEA:23236"/>
        <dbReference type="Rhea" id="RHEA-COMP:10208"/>
        <dbReference type="Rhea" id="RHEA-COMP:10311"/>
        <dbReference type="ChEBI" id="CHEBI:15377"/>
        <dbReference type="ChEBI" id="CHEBI:15378"/>
        <dbReference type="ChEBI" id="CHEBI:17790"/>
        <dbReference type="ChEBI" id="CHEBI:29973"/>
        <dbReference type="ChEBI" id="CHEBI:82795"/>
        <dbReference type="EC" id="3.1.1.61"/>
    </reaction>
</comment>
<dbReference type="Pfam" id="PF00072">
    <property type="entry name" value="Response_reg"/>
    <property type="match status" value="1"/>
</dbReference>
<keyword evidence="3 5" id="KW-0597">Phosphoprotein</keyword>
<comment type="PTM">
    <text evidence="3">Phosphorylated by CheA. Phosphorylation of the N-terminal regulatory domain activates the methylesterase activity.</text>
</comment>
<dbReference type="InterPro" id="IPR000673">
    <property type="entry name" value="Sig_transdc_resp-reg_Me-estase"/>
</dbReference>
<feature type="active site" evidence="3 4">
    <location>
        <position position="213"/>
    </location>
</feature>
<dbReference type="CDD" id="cd16432">
    <property type="entry name" value="CheB_Rec"/>
    <property type="match status" value="1"/>
</dbReference>
<keyword evidence="9" id="KW-1185">Reference proteome</keyword>
<evidence type="ECO:0000256" key="4">
    <source>
        <dbReference type="PROSITE-ProRule" id="PRU00050"/>
    </source>
</evidence>
<dbReference type="GO" id="GO:0008984">
    <property type="term" value="F:protein-glutamate methylesterase activity"/>
    <property type="evidence" value="ECO:0007669"/>
    <property type="project" value="UniProtKB-EC"/>
</dbReference>
<dbReference type="InterPro" id="IPR011006">
    <property type="entry name" value="CheY-like_superfamily"/>
</dbReference>
<dbReference type="Gene3D" id="3.40.50.180">
    <property type="entry name" value="Methylesterase CheB, C-terminal domain"/>
    <property type="match status" value="1"/>
</dbReference>
<dbReference type="PROSITE" id="PS50110">
    <property type="entry name" value="RESPONSE_REGULATORY"/>
    <property type="match status" value="1"/>
</dbReference>
<evidence type="ECO:0000313" key="8">
    <source>
        <dbReference type="EMBL" id="MDW0109210.1"/>
    </source>
</evidence>
<comment type="caution">
    <text evidence="8">The sequence shown here is derived from an EMBL/GenBank/DDBJ whole genome shotgun (WGS) entry which is preliminary data.</text>
</comment>
<protein>
    <recommendedName>
        <fullName evidence="3">Protein-glutamate methylesterase/protein-glutamine glutaminase</fullName>
        <ecNumber evidence="3">3.1.1.61</ecNumber>
        <ecNumber evidence="3">3.5.1.44</ecNumber>
    </recommendedName>
</protein>
<reference evidence="8 9" key="1">
    <citation type="submission" date="2023-06" db="EMBL/GenBank/DDBJ databases">
        <title>Sporosarcina sp. nov., isolated from Korean traditional fermented seafood 'Jeotgal'.</title>
        <authorList>
            <person name="Yang A.-I."/>
            <person name="Shin N.-R."/>
        </authorList>
    </citation>
    <scope>NUCLEOTIDE SEQUENCE [LARGE SCALE GENOMIC DNA]</scope>
    <source>
        <strain evidence="8 9">KCTC3840</strain>
    </source>
</reference>
<gene>
    <name evidence="3" type="primary">cheB</name>
    <name evidence="8" type="ORF">QT716_03985</name>
</gene>
<evidence type="ECO:0000313" key="9">
    <source>
        <dbReference type="Proteomes" id="UP001280629"/>
    </source>
</evidence>
<dbReference type="NCBIfam" id="NF001965">
    <property type="entry name" value="PRK00742.1"/>
    <property type="match status" value="1"/>
</dbReference>
<dbReference type="Gene3D" id="3.40.50.2300">
    <property type="match status" value="1"/>
</dbReference>
<dbReference type="InterPro" id="IPR035909">
    <property type="entry name" value="CheB_C"/>
</dbReference>
<dbReference type="RefSeq" id="WP_317934641.1">
    <property type="nucleotide sequence ID" value="NZ_JAUBDH010000002.1"/>
</dbReference>
<organism evidence="8 9">
    <name type="scientific">Sporosarcina aquimarina</name>
    <dbReference type="NCBI Taxonomy" id="114975"/>
    <lineage>
        <taxon>Bacteria</taxon>
        <taxon>Bacillati</taxon>
        <taxon>Bacillota</taxon>
        <taxon>Bacilli</taxon>
        <taxon>Bacillales</taxon>
        <taxon>Caryophanaceae</taxon>
        <taxon>Sporosarcina</taxon>
    </lineage>
</organism>
<dbReference type="SUPFAM" id="SSF52738">
    <property type="entry name" value="Methylesterase CheB, C-terminal domain"/>
    <property type="match status" value="1"/>
</dbReference>
<evidence type="ECO:0000256" key="2">
    <source>
        <dbReference type="ARBA" id="ARBA00048267"/>
    </source>
</evidence>
<dbReference type="EC" id="3.1.1.61" evidence="3"/>
<dbReference type="CDD" id="cd17541">
    <property type="entry name" value="REC_CheB-like"/>
    <property type="match status" value="1"/>
</dbReference>
<evidence type="ECO:0000256" key="5">
    <source>
        <dbReference type="PROSITE-ProRule" id="PRU00169"/>
    </source>
</evidence>
<dbReference type="InterPro" id="IPR008248">
    <property type="entry name" value="CheB-like"/>
</dbReference>
<evidence type="ECO:0000259" key="7">
    <source>
        <dbReference type="PROSITE" id="PS50122"/>
    </source>
</evidence>
<evidence type="ECO:0000256" key="3">
    <source>
        <dbReference type="HAMAP-Rule" id="MF_00099"/>
    </source>
</evidence>
<dbReference type="Proteomes" id="UP001280629">
    <property type="component" value="Unassembled WGS sequence"/>
</dbReference>
<dbReference type="PANTHER" id="PTHR42872">
    <property type="entry name" value="PROTEIN-GLUTAMATE METHYLESTERASE/PROTEIN-GLUTAMINE GLUTAMINASE"/>
    <property type="match status" value="1"/>
</dbReference>
<comment type="function">
    <text evidence="3">Involved in chemotaxis. Part of a chemotaxis signal transduction system that modulates chemotaxis in response to various stimuli. Catalyzes the demethylation of specific methylglutamate residues introduced into the chemoreceptors (methyl-accepting chemotaxis proteins or MCP) by CheR. Also mediates the irreversible deamidation of specific glutamine residues to glutamic acid.</text>
</comment>
<keyword evidence="3" id="KW-0963">Cytoplasm</keyword>
<feature type="domain" description="CheB-type methylesterase" evidence="7">
    <location>
        <begin position="173"/>
        <end position="368"/>
    </location>
</feature>
<comment type="subcellular location">
    <subcellularLocation>
        <location evidence="3">Cytoplasm</location>
    </subcellularLocation>
</comment>
<feature type="modified residue" description="4-aspartylphosphate" evidence="3 5">
    <location>
        <position position="61"/>
    </location>
</feature>
<feature type="active site" evidence="3 4">
    <location>
        <position position="310"/>
    </location>
</feature>
<feature type="active site" evidence="3 4">
    <location>
        <position position="186"/>
    </location>
</feature>
<comment type="domain">
    <text evidence="3">Contains a C-terminal catalytic domain, and an N-terminal region which modulates catalytic activity.</text>
</comment>
<dbReference type="EMBL" id="JAUBDH010000002">
    <property type="protein sequence ID" value="MDW0109210.1"/>
    <property type="molecule type" value="Genomic_DNA"/>
</dbReference>
<proteinExistence type="inferred from homology"/>
<dbReference type="PROSITE" id="PS50122">
    <property type="entry name" value="CHEB"/>
    <property type="match status" value="1"/>
</dbReference>
<keyword evidence="1 3" id="KW-0378">Hydrolase</keyword>
<evidence type="ECO:0000256" key="1">
    <source>
        <dbReference type="ARBA" id="ARBA00022801"/>
    </source>
</evidence>
<dbReference type="HAMAP" id="MF_00099">
    <property type="entry name" value="CheB_chemtxs"/>
    <property type="match status" value="1"/>
</dbReference>
<name>A0ABU4FYQ5_9BACL</name>
<dbReference type="PIRSF" id="PIRSF000876">
    <property type="entry name" value="RR_chemtxs_CheB"/>
    <property type="match status" value="1"/>
</dbReference>
<accession>A0ABU4FYQ5</accession>
<comment type="similarity">
    <text evidence="3">Belongs to the CheB family.</text>
</comment>
<dbReference type="PANTHER" id="PTHR42872:SF3">
    <property type="entry name" value="PROTEIN-GLUTAMATE METHYLESTERASE_PROTEIN-GLUTAMINE GLUTAMINASE 1"/>
    <property type="match status" value="1"/>
</dbReference>
<feature type="domain" description="Response regulatory" evidence="6">
    <location>
        <begin position="10"/>
        <end position="127"/>
    </location>
</feature>
<comment type="catalytic activity">
    <reaction evidence="3">
        <text>L-glutaminyl-[protein] + H2O = L-glutamyl-[protein] + NH4(+)</text>
        <dbReference type="Rhea" id="RHEA:16441"/>
        <dbReference type="Rhea" id="RHEA-COMP:10207"/>
        <dbReference type="Rhea" id="RHEA-COMP:10208"/>
        <dbReference type="ChEBI" id="CHEBI:15377"/>
        <dbReference type="ChEBI" id="CHEBI:28938"/>
        <dbReference type="ChEBI" id="CHEBI:29973"/>
        <dbReference type="ChEBI" id="CHEBI:30011"/>
        <dbReference type="EC" id="3.5.1.44"/>
    </reaction>
</comment>
<dbReference type="EC" id="3.5.1.44" evidence="3"/>
<keyword evidence="3 4" id="KW-0145">Chemotaxis</keyword>
<sequence>MTLDTNNSKKVLVVDDSAFMRKLITEIVSSHPLLDVVGTARNGKEAIEKVRLLHPDVLTLDIEMPVLDGLSALQEIMKENPLPVVMLSSTTKEGAENTIRAMEYGAIDFIAKPGGAISLNLRESEKIIVNKVFNAAQIDMSKVLHRRSTASPKIPSAIIPKEAINTDKEGGHPRSAVKKFIVIGTSTGGPRALQQVLTTLPEDINVPILIVQHMPAGFTKSLADRLNTLCDITVKEAENGELIEKNIAYIAPGGKHMKVKRIGISYAIHLDKEEPPRMGHRPAVDVLLESIAKLPELKFVTSIMTGMGHDGLEGMKILKNNCNTYTITESEESSVVYGMPRAIYDAGLADMSAHVQNIGKLLTERVKL</sequence>
<evidence type="ECO:0000259" key="6">
    <source>
        <dbReference type="PROSITE" id="PS50110"/>
    </source>
</evidence>
<dbReference type="SUPFAM" id="SSF52172">
    <property type="entry name" value="CheY-like"/>
    <property type="match status" value="1"/>
</dbReference>
<dbReference type="Pfam" id="PF01339">
    <property type="entry name" value="CheB_methylest"/>
    <property type="match status" value="1"/>
</dbReference>